<accession>A0A7C3UBE1</accession>
<comment type="similarity">
    <text evidence="11">Belongs to the DapA family.</text>
</comment>
<dbReference type="Pfam" id="PF00701">
    <property type="entry name" value="DHDPS"/>
    <property type="match status" value="1"/>
</dbReference>
<feature type="binding site" evidence="11 13">
    <location>
        <position position="200"/>
    </location>
    <ligand>
        <name>pyruvate</name>
        <dbReference type="ChEBI" id="CHEBI:15361"/>
    </ligand>
</feature>
<keyword evidence="5 11" id="KW-0028">Amino-acid biosynthesis</keyword>
<evidence type="ECO:0000256" key="1">
    <source>
        <dbReference type="ARBA" id="ARBA00003294"/>
    </source>
</evidence>
<gene>
    <name evidence="11" type="primary">dapA</name>
    <name evidence="16" type="ORF">ENT89_01100</name>
    <name evidence="15" type="ORF">ENX77_01675</name>
</gene>
<dbReference type="GO" id="GO:0008675">
    <property type="term" value="F:2-dehydro-3-deoxy-phosphogluconate aldolase activity"/>
    <property type="evidence" value="ECO:0007669"/>
    <property type="project" value="UniProtKB-ARBA"/>
</dbReference>
<evidence type="ECO:0000256" key="7">
    <source>
        <dbReference type="ARBA" id="ARBA00023154"/>
    </source>
</evidence>
<comment type="caution">
    <text evidence="15">The sequence shown here is derived from an EMBL/GenBank/DDBJ whole genome shotgun (WGS) entry which is preliminary data.</text>
</comment>
<comment type="subunit">
    <text evidence="11">Homotetramer; dimer of dimers.</text>
</comment>
<dbReference type="InterPro" id="IPR013785">
    <property type="entry name" value="Aldolase_TIM"/>
</dbReference>
<evidence type="ECO:0000256" key="10">
    <source>
        <dbReference type="ARBA" id="ARBA00047836"/>
    </source>
</evidence>
<dbReference type="UniPathway" id="UPA00034">
    <property type="reaction ID" value="UER00017"/>
</dbReference>
<evidence type="ECO:0000256" key="12">
    <source>
        <dbReference type="PIRSR" id="PIRSR001365-1"/>
    </source>
</evidence>
<dbReference type="InterPro" id="IPR005263">
    <property type="entry name" value="DapA"/>
</dbReference>
<dbReference type="EC" id="4.3.3.7" evidence="3 11"/>
<evidence type="ECO:0000256" key="5">
    <source>
        <dbReference type="ARBA" id="ARBA00022605"/>
    </source>
</evidence>
<evidence type="ECO:0000256" key="14">
    <source>
        <dbReference type="PIRSR" id="PIRSR001365-3"/>
    </source>
</evidence>
<keyword evidence="4 11" id="KW-0963">Cytoplasm</keyword>
<dbReference type="GO" id="GO:0009089">
    <property type="term" value="P:lysine biosynthetic process via diaminopimelate"/>
    <property type="evidence" value="ECO:0007669"/>
    <property type="project" value="UniProtKB-UniRule"/>
</dbReference>
<dbReference type="PRINTS" id="PR00146">
    <property type="entry name" value="DHPICSNTHASE"/>
</dbReference>
<evidence type="ECO:0000256" key="4">
    <source>
        <dbReference type="ARBA" id="ARBA00022490"/>
    </source>
</evidence>
<dbReference type="PIRSF" id="PIRSF001365">
    <property type="entry name" value="DHDPS"/>
    <property type="match status" value="1"/>
</dbReference>
<comment type="subcellular location">
    <subcellularLocation>
        <location evidence="11">Cytoplasm</location>
    </subcellularLocation>
</comment>
<reference evidence="15" key="1">
    <citation type="journal article" date="2020" name="mSystems">
        <title>Genome- and Community-Level Interaction Insights into Carbon Utilization and Element Cycling Functions of Hydrothermarchaeota in Hydrothermal Sediment.</title>
        <authorList>
            <person name="Zhou Z."/>
            <person name="Liu Y."/>
            <person name="Xu W."/>
            <person name="Pan J."/>
            <person name="Luo Z.H."/>
            <person name="Li M."/>
        </authorList>
    </citation>
    <scope>NUCLEOTIDE SEQUENCE [LARGE SCALE GENOMIC DNA]</scope>
    <source>
        <strain evidence="16">SpSt-62</strain>
        <strain evidence="15">SpSt-97</strain>
    </source>
</reference>
<dbReference type="SMART" id="SM01130">
    <property type="entry name" value="DHDPS"/>
    <property type="match status" value="1"/>
</dbReference>
<dbReference type="HAMAP" id="MF_00418">
    <property type="entry name" value="DapA"/>
    <property type="match status" value="1"/>
</dbReference>
<feature type="binding site" evidence="11 13">
    <location>
        <position position="44"/>
    </location>
    <ligand>
        <name>pyruvate</name>
        <dbReference type="ChEBI" id="CHEBI:15361"/>
    </ligand>
</feature>
<comment type="catalytic activity">
    <reaction evidence="10 11">
        <text>L-aspartate 4-semialdehyde + pyruvate = (2S,4S)-4-hydroxy-2,3,4,5-tetrahydrodipicolinate + H2O + H(+)</text>
        <dbReference type="Rhea" id="RHEA:34171"/>
        <dbReference type="ChEBI" id="CHEBI:15361"/>
        <dbReference type="ChEBI" id="CHEBI:15377"/>
        <dbReference type="ChEBI" id="CHEBI:15378"/>
        <dbReference type="ChEBI" id="CHEBI:67139"/>
        <dbReference type="ChEBI" id="CHEBI:537519"/>
        <dbReference type="EC" id="4.3.3.7"/>
    </reaction>
</comment>
<feature type="active site" description="Schiff-base intermediate with substrate" evidence="11 12">
    <location>
        <position position="158"/>
    </location>
</feature>
<evidence type="ECO:0000313" key="16">
    <source>
        <dbReference type="EMBL" id="HGU58813.1"/>
    </source>
</evidence>
<dbReference type="Gene3D" id="3.20.20.70">
    <property type="entry name" value="Aldolase class I"/>
    <property type="match status" value="1"/>
</dbReference>
<comment type="pathway">
    <text evidence="2 11">Amino-acid biosynthesis; L-lysine biosynthesis via DAP pathway; (S)-tetrahydrodipicolinate from L-aspartate: step 3/4.</text>
</comment>
<feature type="site" description="Part of a proton relay during catalysis" evidence="11 14">
    <location>
        <position position="43"/>
    </location>
</feature>
<evidence type="ECO:0000256" key="2">
    <source>
        <dbReference type="ARBA" id="ARBA00005120"/>
    </source>
</evidence>
<keyword evidence="8 11" id="KW-0456">Lyase</keyword>
<dbReference type="PANTHER" id="PTHR12128">
    <property type="entry name" value="DIHYDRODIPICOLINATE SYNTHASE"/>
    <property type="match status" value="1"/>
</dbReference>
<dbReference type="CDD" id="cd00950">
    <property type="entry name" value="DHDPS"/>
    <property type="match status" value="1"/>
</dbReference>
<keyword evidence="6 11" id="KW-0220">Diaminopimelate biosynthesis</keyword>
<dbReference type="PROSITE" id="PS00665">
    <property type="entry name" value="DHDPS_1"/>
    <property type="match status" value="1"/>
</dbReference>
<evidence type="ECO:0000256" key="11">
    <source>
        <dbReference type="HAMAP-Rule" id="MF_00418"/>
    </source>
</evidence>
<dbReference type="SUPFAM" id="SSF51569">
    <property type="entry name" value="Aldolase"/>
    <property type="match status" value="1"/>
</dbReference>
<keyword evidence="9 11" id="KW-0704">Schiff base</keyword>
<dbReference type="InterPro" id="IPR002220">
    <property type="entry name" value="DapA-like"/>
</dbReference>
<dbReference type="NCBIfam" id="TIGR00674">
    <property type="entry name" value="dapA"/>
    <property type="match status" value="1"/>
</dbReference>
<keyword evidence="7 11" id="KW-0457">Lysine biosynthesis</keyword>
<feature type="site" description="L-lysine inhibitor binding" evidence="14">
    <location>
        <position position="81"/>
    </location>
</feature>
<evidence type="ECO:0000256" key="3">
    <source>
        <dbReference type="ARBA" id="ARBA00012086"/>
    </source>
</evidence>
<dbReference type="GO" id="GO:0005829">
    <property type="term" value="C:cytosol"/>
    <property type="evidence" value="ECO:0007669"/>
    <property type="project" value="TreeGrafter"/>
</dbReference>
<dbReference type="EMBL" id="DTPI01000008">
    <property type="protein sequence ID" value="HGE65830.1"/>
    <property type="molecule type" value="Genomic_DNA"/>
</dbReference>
<feature type="site" description="Part of a proton relay during catalysis" evidence="11 14">
    <location>
        <position position="104"/>
    </location>
</feature>
<evidence type="ECO:0000256" key="8">
    <source>
        <dbReference type="ARBA" id="ARBA00023239"/>
    </source>
</evidence>
<dbReference type="GO" id="GO:0019877">
    <property type="term" value="P:diaminopimelate biosynthetic process"/>
    <property type="evidence" value="ECO:0007669"/>
    <property type="project" value="UniProtKB-UniRule"/>
</dbReference>
<evidence type="ECO:0000256" key="9">
    <source>
        <dbReference type="ARBA" id="ARBA00023270"/>
    </source>
</evidence>
<organism evidence="15">
    <name type="scientific">Geoglobus ahangari</name>
    <dbReference type="NCBI Taxonomy" id="113653"/>
    <lineage>
        <taxon>Archaea</taxon>
        <taxon>Methanobacteriati</taxon>
        <taxon>Methanobacteriota</taxon>
        <taxon>Archaeoglobi</taxon>
        <taxon>Archaeoglobales</taxon>
        <taxon>Archaeoglobaceae</taxon>
        <taxon>Geoglobus</taxon>
    </lineage>
</organism>
<sequence>MFEGVIPALVTPFKENFEVDYEGISKNLDYLEKYVDAVVPAGTTGEAATLSYEEHIDVVRYVCDVSKKPVIAGAGSNSTREALYLAKEVEKAGATAAMFVTPYYNKPNAEGLYLHYKTIAESISIPVIIYNVPSRTGVNITPDTVLKLAKIDNIVGIKEASGDLKQISEIIRRRPEGFVVLSGDDFMTLPILALGGEGVISVAANVAPHLMKEMFNAFKSGDLKKARELHFKLTPLFEALFIDTNPIPVKKALELMGLAAGKPRMPLVELSPEKTEKLKAVLKDLGLIS</sequence>
<feature type="site" description="L-lysine inhibitor binding" evidence="14">
    <location>
        <position position="77"/>
    </location>
</feature>
<comment type="function">
    <text evidence="1 11">Catalyzes the condensation of (S)-aspartate-beta-semialdehyde [(S)-ASA] and pyruvate to 4-hydroxy-tetrahydrodipicolinate (HTPA).</text>
</comment>
<dbReference type="AlphaFoldDB" id="A0A7C3UBE1"/>
<feature type="site" description="L-lysine inhibitor binding; via carbonyl oxygen" evidence="14">
    <location>
        <position position="48"/>
    </location>
</feature>
<dbReference type="GO" id="GO:0008840">
    <property type="term" value="F:4-hydroxy-tetrahydrodipicolinate synthase activity"/>
    <property type="evidence" value="ECO:0007669"/>
    <property type="project" value="UniProtKB-UniRule"/>
</dbReference>
<feature type="site" description="L-lysine inhibitor binding" evidence="14">
    <location>
        <position position="103"/>
    </location>
</feature>
<evidence type="ECO:0000256" key="13">
    <source>
        <dbReference type="PIRSR" id="PIRSR001365-2"/>
    </source>
</evidence>
<feature type="active site" description="Proton donor/acceptor" evidence="11 12">
    <location>
        <position position="130"/>
    </location>
</feature>
<dbReference type="EMBL" id="DTAK01000007">
    <property type="protein sequence ID" value="HGU58813.1"/>
    <property type="molecule type" value="Genomic_DNA"/>
</dbReference>
<protein>
    <recommendedName>
        <fullName evidence="3 11">4-hydroxy-tetrahydrodipicolinate synthase</fullName>
        <shortName evidence="11">HTPA synthase</shortName>
        <ecNumber evidence="3 11">4.3.3.7</ecNumber>
    </recommendedName>
</protein>
<comment type="caution">
    <text evidence="11">Was originally thought to be a dihydrodipicolinate synthase (DHDPS), catalyzing the condensation of (S)-aspartate-beta-semialdehyde [(S)-ASA] and pyruvate to dihydrodipicolinate (DHDP). However, it was shown in E.coli that the product of the enzymatic reaction is not dihydrodipicolinate but in fact (4S)-4-hydroxy-2,3,4,5-tetrahydro-(2S)-dipicolinic acid (HTPA), and that the consecutive dehydration reaction leading to DHDP is not spontaneous but catalyzed by DapB.</text>
</comment>
<dbReference type="PANTHER" id="PTHR12128:SF66">
    <property type="entry name" value="4-HYDROXY-2-OXOGLUTARATE ALDOLASE, MITOCHONDRIAL"/>
    <property type="match status" value="1"/>
</dbReference>
<dbReference type="PROSITE" id="PS00666">
    <property type="entry name" value="DHDPS_2"/>
    <property type="match status" value="1"/>
</dbReference>
<dbReference type="InterPro" id="IPR020624">
    <property type="entry name" value="Schiff_base-form_aldolases_CS"/>
</dbReference>
<evidence type="ECO:0000256" key="6">
    <source>
        <dbReference type="ARBA" id="ARBA00022915"/>
    </source>
</evidence>
<name>A0A7C3UBE1_9EURY</name>
<evidence type="ECO:0000313" key="15">
    <source>
        <dbReference type="EMBL" id="HGE65830.1"/>
    </source>
</evidence>
<dbReference type="InterPro" id="IPR020625">
    <property type="entry name" value="Schiff_base-form_aldolases_AS"/>
</dbReference>
<proteinExistence type="inferred from homology"/>